<reference evidence="3 4" key="2">
    <citation type="journal article" date="2008" name="Bioinformatics">
        <title>Assembly reconciliation.</title>
        <authorList>
            <person name="Zimin A.V."/>
            <person name="Smith D.R."/>
            <person name="Sutton G."/>
            <person name="Yorke J.A."/>
        </authorList>
    </citation>
    <scope>NUCLEOTIDE SEQUENCE [LARGE SCALE GENOMIC DNA]</scope>
    <source>
        <strain evidence="3 4">TSC#14021-0224.01</strain>
    </source>
</reference>
<dbReference type="HOGENOM" id="CLU_2742825_0_0_1"/>
<dbReference type="GO" id="GO:0046693">
    <property type="term" value="P:sperm storage"/>
    <property type="evidence" value="ECO:0007669"/>
    <property type="project" value="EnsemblMetazoa"/>
</dbReference>
<feature type="compositionally biased region" description="Low complexity" evidence="1">
    <location>
        <begin position="484"/>
        <end position="510"/>
    </location>
</feature>
<dbReference type="EMBL" id="CH954179">
    <property type="protein sequence ID" value="EDV54788.2"/>
    <property type="molecule type" value="Genomic_DNA"/>
</dbReference>
<protein>
    <submittedName>
        <fullName evidence="3">Uncharacterized protein</fullName>
    </submittedName>
</protein>
<proteinExistence type="predicted"/>
<dbReference type="Proteomes" id="UP000008711">
    <property type="component" value="Unassembled WGS sequence"/>
</dbReference>
<keyword evidence="2" id="KW-0732">Signal</keyword>
<gene>
    <name evidence="3" type="primary">Dere\GG16558</name>
    <name evidence="3" type="synonym">dere_GLEANR_16714</name>
    <name evidence="3" type="synonym">GG16558</name>
    <name evidence="3" type="ORF">Dere_GG16558</name>
</gene>
<evidence type="ECO:0000256" key="1">
    <source>
        <dbReference type="SAM" id="MobiDB-lite"/>
    </source>
</evidence>
<evidence type="ECO:0000313" key="4">
    <source>
        <dbReference type="Proteomes" id="UP000008711"/>
    </source>
</evidence>
<dbReference type="OrthoDB" id="7873234at2759"/>
<evidence type="ECO:0000313" key="3">
    <source>
        <dbReference type="EMBL" id="EDV54788.2"/>
    </source>
</evidence>
<feature type="compositionally biased region" description="Polar residues" evidence="1">
    <location>
        <begin position="471"/>
        <end position="483"/>
    </location>
</feature>
<organism evidence="3 4">
    <name type="scientific">Drosophila erecta</name>
    <name type="common">Fruit fly</name>
    <dbReference type="NCBI Taxonomy" id="7220"/>
    <lineage>
        <taxon>Eukaryota</taxon>
        <taxon>Metazoa</taxon>
        <taxon>Ecdysozoa</taxon>
        <taxon>Arthropoda</taxon>
        <taxon>Hexapoda</taxon>
        <taxon>Insecta</taxon>
        <taxon>Pterygota</taxon>
        <taxon>Neoptera</taxon>
        <taxon>Endopterygota</taxon>
        <taxon>Diptera</taxon>
        <taxon>Brachycera</taxon>
        <taxon>Muscomorpha</taxon>
        <taxon>Ephydroidea</taxon>
        <taxon>Drosophilidae</taxon>
        <taxon>Drosophila</taxon>
        <taxon>Sophophora</taxon>
    </lineage>
</organism>
<feature type="signal peptide" evidence="2">
    <location>
        <begin position="1"/>
        <end position="21"/>
    </location>
</feature>
<sequence>MWTSKCQPFIALILLGPLVSSESLLCKQCIGKSLERVRQSIRDIISPPVYEVYPSPLNKVQPPKVFLKPESSRVIHVHQPQLIVKPIFYPKVDSISFNNEIGADRPVSAISTHPQPGTFGTPSRNEQKQIQYQNSNLNIKLEVNGLKELTKNPQLETIPQDNSGKIFSEAKYVLVTLSKALLESESQSASLIQLQRKQRLEVHLQLQLLKGMLNNQSSLSLPVQPESQAELQSQLKILEVLLQKLVGGKSASETNSYTSQLRRQNQLLFKLLNTELDMLSGLKLQEINMGTQHTLQLMSSIRKEIQLQLLKLWRVQENQIYEESESQLKSQIAEQISTNWQLIRLLDLKLKKQSRFKLMLQERILLQIKQFEKVEQISSKLQLPRQLKQEILLQLRNLKQLVVDQNQVRNEQSIKKHQNLLNLLQNPLLVQPKILEFGENNSQISSSSSRITSEKSLTSSSNSSNSESQRQEANNGNSLPLGQSISKSRSESSSKTSSHTSSSNSTSNVESKIRLVPLNILSG</sequence>
<dbReference type="GO" id="GO:0007618">
    <property type="term" value="P:mating"/>
    <property type="evidence" value="ECO:0007669"/>
    <property type="project" value="EnsemblMetazoa"/>
</dbReference>
<keyword evidence="4" id="KW-1185">Reference proteome</keyword>
<dbReference type="AlphaFoldDB" id="B3NMB7"/>
<evidence type="ECO:0000256" key="2">
    <source>
        <dbReference type="SAM" id="SignalP"/>
    </source>
</evidence>
<name>B3NMB7_DROER</name>
<feature type="chain" id="PRO_5006455405" evidence="2">
    <location>
        <begin position="22"/>
        <end position="523"/>
    </location>
</feature>
<accession>B3NMB7</accession>
<reference evidence="3 4" key="1">
    <citation type="journal article" date="2007" name="Nature">
        <title>Evolution of genes and genomes on the Drosophila phylogeny.</title>
        <authorList>
            <consortium name="Drosophila 12 Genomes Consortium"/>
            <person name="Clark A.G."/>
            <person name="Eisen M.B."/>
            <person name="Smith D.R."/>
            <person name="Bergman C.M."/>
            <person name="Oliver B."/>
            <person name="Markow T.A."/>
            <person name="Kaufman T.C."/>
            <person name="Kellis M."/>
            <person name="Gelbart W."/>
            <person name="Iyer V.N."/>
            <person name="Pollard D.A."/>
            <person name="Sackton T.B."/>
            <person name="Larracuente A.M."/>
            <person name="Singh N.D."/>
            <person name="Abad J.P."/>
            <person name="Abt D.N."/>
            <person name="Adryan B."/>
            <person name="Aguade M."/>
            <person name="Akashi H."/>
            <person name="Anderson W.W."/>
            <person name="Aquadro C.F."/>
            <person name="Ardell D.H."/>
            <person name="Arguello R."/>
            <person name="Artieri C.G."/>
            <person name="Barbash D.A."/>
            <person name="Barker D."/>
            <person name="Barsanti P."/>
            <person name="Batterham P."/>
            <person name="Batzoglou S."/>
            <person name="Begun D."/>
            <person name="Bhutkar A."/>
            <person name="Blanco E."/>
            <person name="Bosak S.A."/>
            <person name="Bradley R.K."/>
            <person name="Brand A.D."/>
            <person name="Brent M.R."/>
            <person name="Brooks A.N."/>
            <person name="Brown R.H."/>
            <person name="Butlin R.K."/>
            <person name="Caggese C."/>
            <person name="Calvi B.R."/>
            <person name="Bernardo de Carvalho A."/>
            <person name="Caspi A."/>
            <person name="Castrezana S."/>
            <person name="Celniker S.E."/>
            <person name="Chang J.L."/>
            <person name="Chapple C."/>
            <person name="Chatterji S."/>
            <person name="Chinwalla A."/>
            <person name="Civetta A."/>
            <person name="Clifton S.W."/>
            <person name="Comeron J.M."/>
            <person name="Costello J.C."/>
            <person name="Coyne J.A."/>
            <person name="Daub J."/>
            <person name="David R.G."/>
            <person name="Delcher A.L."/>
            <person name="Delehaunty K."/>
            <person name="Do C.B."/>
            <person name="Ebling H."/>
            <person name="Edwards K."/>
            <person name="Eickbush T."/>
            <person name="Evans J.D."/>
            <person name="Filipski A."/>
            <person name="Findeiss S."/>
            <person name="Freyhult E."/>
            <person name="Fulton L."/>
            <person name="Fulton R."/>
            <person name="Garcia A.C."/>
            <person name="Gardiner A."/>
            <person name="Garfield D.A."/>
            <person name="Garvin B.E."/>
            <person name="Gibson G."/>
            <person name="Gilbert D."/>
            <person name="Gnerre S."/>
            <person name="Godfrey J."/>
            <person name="Good R."/>
            <person name="Gotea V."/>
            <person name="Gravely B."/>
            <person name="Greenberg A.J."/>
            <person name="Griffiths-Jones S."/>
            <person name="Gross S."/>
            <person name="Guigo R."/>
            <person name="Gustafson E.A."/>
            <person name="Haerty W."/>
            <person name="Hahn M.W."/>
            <person name="Halligan D.L."/>
            <person name="Halpern A.L."/>
            <person name="Halter G.M."/>
            <person name="Han M.V."/>
            <person name="Heger A."/>
            <person name="Hillier L."/>
            <person name="Hinrichs A.S."/>
            <person name="Holmes I."/>
            <person name="Hoskins R.A."/>
            <person name="Hubisz M.J."/>
            <person name="Hultmark D."/>
            <person name="Huntley M.A."/>
            <person name="Jaffe D.B."/>
            <person name="Jagadeeshan S."/>
            <person name="Jeck W.R."/>
            <person name="Johnson J."/>
            <person name="Jones C.D."/>
            <person name="Jordan W.C."/>
            <person name="Karpen G.H."/>
            <person name="Kataoka E."/>
            <person name="Keightley P.D."/>
            <person name="Kheradpour P."/>
            <person name="Kirkness E.F."/>
            <person name="Koerich L.B."/>
            <person name="Kristiansen K."/>
            <person name="Kudrna D."/>
            <person name="Kulathinal R.J."/>
            <person name="Kumar S."/>
            <person name="Kwok R."/>
            <person name="Lander E."/>
            <person name="Langley C.H."/>
            <person name="Lapoint R."/>
            <person name="Lazzaro B.P."/>
            <person name="Lee S.J."/>
            <person name="Levesque L."/>
            <person name="Li R."/>
            <person name="Lin C.F."/>
            <person name="Lin M.F."/>
            <person name="Lindblad-Toh K."/>
            <person name="Llopart A."/>
            <person name="Long M."/>
            <person name="Low L."/>
            <person name="Lozovsky E."/>
            <person name="Lu J."/>
            <person name="Luo M."/>
            <person name="Machado C.A."/>
            <person name="Makalowski W."/>
            <person name="Marzo M."/>
            <person name="Matsuda M."/>
            <person name="Matzkin L."/>
            <person name="McAllister B."/>
            <person name="McBride C.S."/>
            <person name="McKernan B."/>
            <person name="McKernan K."/>
            <person name="Mendez-Lago M."/>
            <person name="Minx P."/>
            <person name="Mollenhauer M.U."/>
            <person name="Montooth K."/>
            <person name="Mount S.M."/>
            <person name="Mu X."/>
            <person name="Myers E."/>
            <person name="Negre B."/>
            <person name="Newfeld S."/>
            <person name="Nielsen R."/>
            <person name="Noor M.A."/>
            <person name="O'Grady P."/>
            <person name="Pachter L."/>
            <person name="Papaceit M."/>
            <person name="Parisi M.J."/>
            <person name="Parisi M."/>
            <person name="Parts L."/>
            <person name="Pedersen J.S."/>
            <person name="Pesole G."/>
            <person name="Phillippy A.M."/>
            <person name="Ponting C.P."/>
            <person name="Pop M."/>
            <person name="Porcelli D."/>
            <person name="Powell J.R."/>
            <person name="Prohaska S."/>
            <person name="Pruitt K."/>
            <person name="Puig M."/>
            <person name="Quesneville H."/>
            <person name="Ram K.R."/>
            <person name="Rand D."/>
            <person name="Rasmussen M.D."/>
            <person name="Reed L.K."/>
            <person name="Reenan R."/>
            <person name="Reily A."/>
            <person name="Remington K.A."/>
            <person name="Rieger T.T."/>
            <person name="Ritchie M.G."/>
            <person name="Robin C."/>
            <person name="Rogers Y.H."/>
            <person name="Rohde C."/>
            <person name="Rozas J."/>
            <person name="Rubenfield M.J."/>
            <person name="Ruiz A."/>
            <person name="Russo S."/>
            <person name="Salzberg S.L."/>
            <person name="Sanchez-Gracia A."/>
            <person name="Saranga D.J."/>
            <person name="Sato H."/>
            <person name="Schaeffer S.W."/>
            <person name="Schatz M.C."/>
            <person name="Schlenke T."/>
            <person name="Schwartz R."/>
            <person name="Segarra C."/>
            <person name="Singh R.S."/>
            <person name="Sirot L."/>
            <person name="Sirota M."/>
            <person name="Sisneros N.B."/>
            <person name="Smith C.D."/>
            <person name="Smith T.F."/>
            <person name="Spieth J."/>
            <person name="Stage D.E."/>
            <person name="Stark A."/>
            <person name="Stephan W."/>
            <person name="Strausberg R.L."/>
            <person name="Strempel S."/>
            <person name="Sturgill D."/>
            <person name="Sutton G."/>
            <person name="Sutton G.G."/>
            <person name="Tao W."/>
            <person name="Teichmann S."/>
            <person name="Tobari Y.N."/>
            <person name="Tomimura Y."/>
            <person name="Tsolas J.M."/>
            <person name="Valente V.L."/>
            <person name="Venter E."/>
            <person name="Venter J.C."/>
            <person name="Vicario S."/>
            <person name="Vieira F.G."/>
            <person name="Vilella A.J."/>
            <person name="Villasante A."/>
            <person name="Walenz B."/>
            <person name="Wang J."/>
            <person name="Wasserman M."/>
            <person name="Watts T."/>
            <person name="Wilson D."/>
            <person name="Wilson R.K."/>
            <person name="Wing R.A."/>
            <person name="Wolfner M.F."/>
            <person name="Wong A."/>
            <person name="Wong G.K."/>
            <person name="Wu C.I."/>
            <person name="Wu G."/>
            <person name="Yamamoto D."/>
            <person name="Yang H.P."/>
            <person name="Yang S.P."/>
            <person name="Yorke J.A."/>
            <person name="Yoshida K."/>
            <person name="Zdobnov E."/>
            <person name="Zhang P."/>
            <person name="Zhang Y."/>
            <person name="Zimin A.V."/>
            <person name="Baldwin J."/>
            <person name="Abdouelleil A."/>
            <person name="Abdulkadir J."/>
            <person name="Abebe A."/>
            <person name="Abera B."/>
            <person name="Abreu J."/>
            <person name="Acer S.C."/>
            <person name="Aftuck L."/>
            <person name="Alexander A."/>
            <person name="An P."/>
            <person name="Anderson E."/>
            <person name="Anderson S."/>
            <person name="Arachi H."/>
            <person name="Azer M."/>
            <person name="Bachantsang P."/>
            <person name="Barry A."/>
            <person name="Bayul T."/>
            <person name="Berlin A."/>
            <person name="Bessette D."/>
            <person name="Bloom T."/>
            <person name="Blye J."/>
            <person name="Boguslavskiy L."/>
            <person name="Bonnet C."/>
            <person name="Boukhgalter B."/>
            <person name="Bourzgui I."/>
            <person name="Brown A."/>
            <person name="Cahill P."/>
            <person name="Channer S."/>
            <person name="Cheshatsang Y."/>
            <person name="Chuda L."/>
            <person name="Citroen M."/>
            <person name="Collymore A."/>
            <person name="Cooke P."/>
            <person name="Costello M."/>
            <person name="D'Aco K."/>
            <person name="Daza R."/>
            <person name="De Haan G."/>
            <person name="DeGray S."/>
            <person name="DeMaso C."/>
            <person name="Dhargay N."/>
            <person name="Dooley K."/>
            <person name="Dooley E."/>
            <person name="Doricent M."/>
            <person name="Dorje P."/>
            <person name="Dorjee K."/>
            <person name="Dupes A."/>
            <person name="Elong R."/>
            <person name="Falk J."/>
            <person name="Farina A."/>
            <person name="Faro S."/>
            <person name="Ferguson D."/>
            <person name="Fisher S."/>
            <person name="Foley C.D."/>
            <person name="Franke A."/>
            <person name="Friedrich D."/>
            <person name="Gadbois L."/>
            <person name="Gearin G."/>
            <person name="Gearin C.R."/>
            <person name="Giannoukos G."/>
            <person name="Goode T."/>
            <person name="Graham J."/>
            <person name="Grandbois E."/>
            <person name="Grewal S."/>
            <person name="Gyaltsen K."/>
            <person name="Hafez N."/>
            <person name="Hagos B."/>
            <person name="Hall J."/>
            <person name="Henson C."/>
            <person name="Hollinger A."/>
            <person name="Honan T."/>
            <person name="Huard M.D."/>
            <person name="Hughes L."/>
            <person name="Hurhula B."/>
            <person name="Husby M.E."/>
            <person name="Kamat A."/>
            <person name="Kanga B."/>
            <person name="Kashin S."/>
            <person name="Khazanovich D."/>
            <person name="Kisner P."/>
            <person name="Lance K."/>
            <person name="Lara M."/>
            <person name="Lee W."/>
            <person name="Lennon N."/>
            <person name="Letendre F."/>
            <person name="LeVine R."/>
            <person name="Lipovsky A."/>
            <person name="Liu X."/>
            <person name="Liu J."/>
            <person name="Liu S."/>
            <person name="Lokyitsang T."/>
            <person name="Lokyitsang Y."/>
            <person name="Lubonja R."/>
            <person name="Lui A."/>
            <person name="MacDonald P."/>
            <person name="Magnisalis V."/>
            <person name="Maru K."/>
            <person name="Matthews C."/>
            <person name="McCusker W."/>
            <person name="McDonough S."/>
            <person name="Mehta T."/>
            <person name="Meldrim J."/>
            <person name="Meneus L."/>
            <person name="Mihai O."/>
            <person name="Mihalev A."/>
            <person name="Mihova T."/>
            <person name="Mittelman R."/>
            <person name="Mlenga V."/>
            <person name="Montmayeur A."/>
            <person name="Mulrain L."/>
            <person name="Navidi A."/>
            <person name="Naylor J."/>
            <person name="Negash T."/>
            <person name="Nguyen T."/>
            <person name="Nguyen N."/>
            <person name="Nicol R."/>
            <person name="Norbu C."/>
            <person name="Norbu N."/>
            <person name="Novod N."/>
            <person name="O'Neill B."/>
            <person name="Osman S."/>
            <person name="Markiewicz E."/>
            <person name="Oyono O.L."/>
            <person name="Patti C."/>
            <person name="Phunkhang P."/>
            <person name="Pierre F."/>
            <person name="Priest M."/>
            <person name="Raghuraman S."/>
            <person name="Rege F."/>
            <person name="Reyes R."/>
            <person name="Rise C."/>
            <person name="Rogov P."/>
            <person name="Ross K."/>
            <person name="Ryan E."/>
            <person name="Settipalli S."/>
            <person name="Shea T."/>
            <person name="Sherpa N."/>
            <person name="Shi L."/>
            <person name="Shih D."/>
            <person name="Sparrow T."/>
            <person name="Spaulding J."/>
            <person name="Stalker J."/>
            <person name="Stange-Thomann N."/>
            <person name="Stavropoulos S."/>
            <person name="Stone C."/>
            <person name="Strader C."/>
            <person name="Tesfaye S."/>
            <person name="Thomson T."/>
            <person name="Thoulutsang Y."/>
            <person name="Thoulutsang D."/>
            <person name="Topham K."/>
            <person name="Topping I."/>
            <person name="Tsamla T."/>
            <person name="Vassiliev H."/>
            <person name="Vo A."/>
            <person name="Wangchuk T."/>
            <person name="Wangdi T."/>
            <person name="Weiand M."/>
            <person name="Wilkinson J."/>
            <person name="Wilson A."/>
            <person name="Yadav S."/>
            <person name="Young G."/>
            <person name="Yu Q."/>
            <person name="Zembek L."/>
            <person name="Zhong D."/>
            <person name="Zimmer A."/>
            <person name="Zwirko Z."/>
            <person name="Jaffe D.B."/>
            <person name="Alvarez P."/>
            <person name="Brockman W."/>
            <person name="Butler J."/>
            <person name="Chin C."/>
            <person name="Gnerre S."/>
            <person name="Grabherr M."/>
            <person name="Kleber M."/>
            <person name="Mauceli E."/>
            <person name="MacCallum I."/>
        </authorList>
    </citation>
    <scope>NUCLEOTIDE SEQUENCE [LARGE SCALE GENOMIC DNA]</scope>
    <source>
        <strain evidence="3 4">TSC#14021-0224.01</strain>
    </source>
</reference>
<feature type="region of interest" description="Disordered" evidence="1">
    <location>
        <begin position="443"/>
        <end position="523"/>
    </location>
</feature>
<feature type="compositionally biased region" description="Low complexity" evidence="1">
    <location>
        <begin position="443"/>
        <end position="468"/>
    </location>
</feature>
<dbReference type="GO" id="GO:0005615">
    <property type="term" value="C:extracellular space"/>
    <property type="evidence" value="ECO:0007669"/>
    <property type="project" value="EnsemblMetazoa"/>
</dbReference>